<feature type="modified residue" description="4-aspartylphosphate" evidence="1">
    <location>
        <position position="67"/>
    </location>
</feature>
<dbReference type="SUPFAM" id="SSF52172">
    <property type="entry name" value="CheY-like"/>
    <property type="match status" value="1"/>
</dbReference>
<dbReference type="GO" id="GO:0000160">
    <property type="term" value="P:phosphorelay signal transduction system"/>
    <property type="evidence" value="ECO:0007669"/>
    <property type="project" value="InterPro"/>
</dbReference>
<dbReference type="PROSITE" id="PS50110">
    <property type="entry name" value="RESPONSE_REGULATORY"/>
    <property type="match status" value="1"/>
</dbReference>
<feature type="domain" description="PAS" evidence="3">
    <location>
        <begin position="147"/>
        <end position="192"/>
    </location>
</feature>
<dbReference type="InterPro" id="IPR035965">
    <property type="entry name" value="PAS-like_dom_sf"/>
</dbReference>
<dbReference type="GO" id="GO:0006355">
    <property type="term" value="P:regulation of DNA-templated transcription"/>
    <property type="evidence" value="ECO:0007669"/>
    <property type="project" value="InterPro"/>
</dbReference>
<dbReference type="InterPro" id="IPR013767">
    <property type="entry name" value="PAS_fold"/>
</dbReference>
<gene>
    <name evidence="4" type="ORF">KHC33_12040</name>
</gene>
<dbReference type="InterPro" id="IPR013655">
    <property type="entry name" value="PAS_fold_3"/>
</dbReference>
<dbReference type="InterPro" id="IPR011006">
    <property type="entry name" value="CheY-like_superfamily"/>
</dbReference>
<dbReference type="InterPro" id="IPR000014">
    <property type="entry name" value="PAS"/>
</dbReference>
<dbReference type="Pfam" id="PF00072">
    <property type="entry name" value="Response_reg"/>
    <property type="match status" value="1"/>
</dbReference>
<dbReference type="SMART" id="SM00091">
    <property type="entry name" value="PAS"/>
    <property type="match status" value="2"/>
</dbReference>
<evidence type="ECO:0000259" key="2">
    <source>
        <dbReference type="PROSITE" id="PS50110"/>
    </source>
</evidence>
<dbReference type="AlphaFoldDB" id="A0A8E7AWJ9"/>
<dbReference type="Gene3D" id="3.40.50.2300">
    <property type="match status" value="1"/>
</dbReference>
<protein>
    <submittedName>
        <fullName evidence="4">PAS domain-containing protein</fullName>
    </submittedName>
</protein>
<dbReference type="Gene3D" id="3.30.450.20">
    <property type="entry name" value="PAS domain"/>
    <property type="match status" value="2"/>
</dbReference>
<dbReference type="Pfam" id="PF00989">
    <property type="entry name" value="PAS"/>
    <property type="match status" value="1"/>
</dbReference>
<accession>A0A8E7AWJ9</accession>
<dbReference type="CDD" id="cd00156">
    <property type="entry name" value="REC"/>
    <property type="match status" value="1"/>
</dbReference>
<reference evidence="4 5" key="1">
    <citation type="submission" date="2021-05" db="EMBL/GenBank/DDBJ databases">
        <title>A novel Methanospirillum isolate from a pyrite-forming mixed culture.</title>
        <authorList>
            <person name="Bunk B."/>
            <person name="Sproer C."/>
            <person name="Spring S."/>
            <person name="Pester M."/>
        </authorList>
    </citation>
    <scope>NUCLEOTIDE SEQUENCE [LARGE SCALE GENOMIC DNA]</scope>
    <source>
        <strain evidence="4 5">J.3.6.1-F.2.7.3</strain>
    </source>
</reference>
<dbReference type="KEGG" id="mrtj:KHC33_12040"/>
<dbReference type="EMBL" id="CP075546">
    <property type="protein sequence ID" value="QVV88060.1"/>
    <property type="molecule type" value="Genomic_DNA"/>
</dbReference>
<dbReference type="SMART" id="SM00448">
    <property type="entry name" value="REC"/>
    <property type="match status" value="1"/>
</dbReference>
<evidence type="ECO:0000313" key="4">
    <source>
        <dbReference type="EMBL" id="QVV88060.1"/>
    </source>
</evidence>
<evidence type="ECO:0000313" key="5">
    <source>
        <dbReference type="Proteomes" id="UP000680656"/>
    </source>
</evidence>
<feature type="domain" description="Response regulatory" evidence="2">
    <location>
        <begin position="17"/>
        <end position="131"/>
    </location>
</feature>
<organism evidence="4 5">
    <name type="scientific">Methanospirillum purgamenti</name>
    <dbReference type="NCBI Taxonomy" id="2834276"/>
    <lineage>
        <taxon>Archaea</taxon>
        <taxon>Methanobacteriati</taxon>
        <taxon>Methanobacteriota</taxon>
        <taxon>Stenosarchaea group</taxon>
        <taxon>Methanomicrobia</taxon>
        <taxon>Methanomicrobiales</taxon>
        <taxon>Methanospirillaceae</taxon>
        <taxon>Methanospirillum</taxon>
    </lineage>
</organism>
<dbReference type="InterPro" id="IPR052048">
    <property type="entry name" value="ST_Response_Regulator"/>
</dbReference>
<dbReference type="Pfam" id="PF08447">
    <property type="entry name" value="PAS_3"/>
    <property type="match status" value="1"/>
</dbReference>
<dbReference type="PANTHER" id="PTHR43228">
    <property type="entry name" value="TWO-COMPONENT RESPONSE REGULATOR"/>
    <property type="match status" value="1"/>
</dbReference>
<dbReference type="NCBIfam" id="TIGR00229">
    <property type="entry name" value="sensory_box"/>
    <property type="match status" value="2"/>
</dbReference>
<sequence length="406" mass="47262">MDKKKETDIDYHNNPYSILHVDDESLLLEMSKCYLERTREFIVDTAESVDDALNLFNIKSYDAIISDYNMPGKNGIFFFKTIRSMGSTIPFIFFSGKERDEIEVEVLPSNVMYVQKGENLILTYNDLIRDLKKSIKRNVPHQTPATDIQNLSYSTKDLPDAIFIINTDHEVVAWNHAMERMTGLSSEVMIGKRNYEYSIPFLGKKQPFLIDYLLTPNFDIKHVYHDIKIEGGTITAELISKFFHWNKFFKIQVSVLLSETNKISGAIAIFREITQSKFLKLPNHQKFSPHKPIEIHSPDWIYWEGPHQQILYCSSSSATITGYTPQEIRTDPSIIYEMIHPDDQKKWKKHKIDSKKSLYNEPHFFRIQKRSGDIIWIHHHCKPIYGENGAYLGKIVSNIIVPLHKV</sequence>
<proteinExistence type="predicted"/>
<dbReference type="SUPFAM" id="SSF55785">
    <property type="entry name" value="PYP-like sensor domain (PAS domain)"/>
    <property type="match status" value="2"/>
</dbReference>
<dbReference type="RefSeq" id="WP_214418877.1">
    <property type="nucleotide sequence ID" value="NZ_JAXCMI010000008.1"/>
</dbReference>
<dbReference type="CDD" id="cd00130">
    <property type="entry name" value="PAS"/>
    <property type="match status" value="2"/>
</dbReference>
<evidence type="ECO:0000256" key="1">
    <source>
        <dbReference type="PROSITE-ProRule" id="PRU00169"/>
    </source>
</evidence>
<keyword evidence="5" id="KW-1185">Reference proteome</keyword>
<dbReference type="PANTHER" id="PTHR43228:SF1">
    <property type="entry name" value="TWO-COMPONENT RESPONSE REGULATOR ARR22"/>
    <property type="match status" value="1"/>
</dbReference>
<dbReference type="Proteomes" id="UP000680656">
    <property type="component" value="Chromosome"/>
</dbReference>
<feature type="domain" description="PAS" evidence="3">
    <location>
        <begin position="304"/>
        <end position="361"/>
    </location>
</feature>
<evidence type="ECO:0000259" key="3">
    <source>
        <dbReference type="PROSITE" id="PS50112"/>
    </source>
</evidence>
<dbReference type="InterPro" id="IPR001789">
    <property type="entry name" value="Sig_transdc_resp-reg_receiver"/>
</dbReference>
<name>A0A8E7AWJ9_9EURY</name>
<dbReference type="PROSITE" id="PS50112">
    <property type="entry name" value="PAS"/>
    <property type="match status" value="2"/>
</dbReference>
<keyword evidence="1" id="KW-0597">Phosphoprotein</keyword>